<sequence length="611" mass="60702">MSTVSPPCAVGLVAVGGLGLPRGVRRGAAWAPAPTRAGAKVGASGAPMRTRAGVGAGAPSPCFAGLPRATHAMVATVAKMRTRGLGHARVRRGVLGSTGTGAGRFPSCRFLPRSAGAAATPATRDNDDDRDDDRDGDGDGNNNKNRPEEWSDPSTLSSPPPSPFLSSSHPPAVTGGEDAGAKGLPGAATERSGEAAGGLLLLFAVTLTLATWCHWHSTAGLPLSFARLGGMWGTNPAGAAAAAANATIVGTPLQWFAVSFMVAATASAALLAVLRARGAVAFQPVRPDGPKSHTTGAKPATPTGGGAAFVPAGALAALGFTGFSHPAVVALVLATMGFMLVGAYDDMQKLRGRSNAAGLTPVAKLGLQSLVAAALCVWLAHGPLPPPPTSVTLAAFTLRLPPAPITLAGLGVAAAVVTVPLGRWFWALSAFAMVAESNAVNVTDGLDGLAASTAAVALVSMGVSLLLAGRGELAVFAICMGGAAAGFLAVNRHPADCFMGDTGSLALGGALGAVAAAAGGVATMPLVLTSGVFIAETLSVMAQVGYFKWTKRRSATGQGTRLLRMAPLHHHLELSGWGEVRVVAALTAAAGACALMGVAAAAAGRAAAVKD</sequence>
<feature type="region of interest" description="Disordered" evidence="7">
    <location>
        <begin position="94"/>
        <end position="190"/>
    </location>
</feature>
<evidence type="ECO:0000256" key="6">
    <source>
        <dbReference type="ARBA" id="ARBA00023136"/>
    </source>
</evidence>
<dbReference type="HAMAP" id="MF_00038">
    <property type="entry name" value="MraY"/>
    <property type="match status" value="1"/>
</dbReference>
<keyword evidence="3" id="KW-0808">Transferase</keyword>
<dbReference type="GO" id="GO:0044038">
    <property type="term" value="P:cell wall macromolecule biosynthetic process"/>
    <property type="evidence" value="ECO:0007669"/>
    <property type="project" value="TreeGrafter"/>
</dbReference>
<dbReference type="PANTHER" id="PTHR22926:SF5">
    <property type="entry name" value="PHOSPHO-N-ACETYLMURAMOYL-PENTAPEPTIDE-TRANSFERASE HOMOLOG"/>
    <property type="match status" value="1"/>
</dbReference>
<feature type="transmembrane region" description="Helical" evidence="8">
    <location>
        <begin position="404"/>
        <end position="426"/>
    </location>
</feature>
<comment type="similarity">
    <text evidence="2">Belongs to the glycosyltransferase 4 family. MraY subfamily.</text>
</comment>
<accession>A0A7S0X7N2</accession>
<keyword evidence="6 8" id="KW-0472">Membrane</keyword>
<comment type="subcellular location">
    <subcellularLocation>
        <location evidence="1">Membrane</location>
        <topology evidence="1">Multi-pass membrane protein</topology>
    </subcellularLocation>
</comment>
<name>A0A7S0X7N2_9CHLO</name>
<proteinExistence type="inferred from homology"/>
<feature type="transmembrane region" description="Helical" evidence="8">
    <location>
        <begin position="255"/>
        <end position="274"/>
    </location>
</feature>
<dbReference type="GO" id="GO:0008963">
    <property type="term" value="F:phospho-N-acetylmuramoyl-pentapeptide-transferase activity"/>
    <property type="evidence" value="ECO:0007669"/>
    <property type="project" value="InterPro"/>
</dbReference>
<evidence type="ECO:0000256" key="5">
    <source>
        <dbReference type="ARBA" id="ARBA00022989"/>
    </source>
</evidence>
<dbReference type="PROSITE" id="PS01347">
    <property type="entry name" value="MRAY_1"/>
    <property type="match status" value="1"/>
</dbReference>
<dbReference type="Pfam" id="PF00953">
    <property type="entry name" value="Glycos_transf_4"/>
    <property type="match status" value="1"/>
</dbReference>
<feature type="transmembrane region" description="Helical" evidence="8">
    <location>
        <begin position="473"/>
        <end position="490"/>
    </location>
</feature>
<evidence type="ECO:0008006" key="10">
    <source>
        <dbReference type="Google" id="ProtNLM"/>
    </source>
</evidence>
<dbReference type="CDD" id="cd06852">
    <property type="entry name" value="GT_MraY"/>
    <property type="match status" value="1"/>
</dbReference>
<keyword evidence="5 8" id="KW-1133">Transmembrane helix</keyword>
<feature type="transmembrane region" description="Helical" evidence="8">
    <location>
        <begin position="502"/>
        <end position="521"/>
    </location>
</feature>
<dbReference type="EMBL" id="HBFC01016169">
    <property type="protein sequence ID" value="CAD8706858.1"/>
    <property type="molecule type" value="Transcribed_RNA"/>
</dbReference>
<dbReference type="GO" id="GO:0005886">
    <property type="term" value="C:plasma membrane"/>
    <property type="evidence" value="ECO:0007669"/>
    <property type="project" value="TreeGrafter"/>
</dbReference>
<dbReference type="InterPro" id="IPR018480">
    <property type="entry name" value="PNAcMuramoyl-5peptid_Trfase_CS"/>
</dbReference>
<reference evidence="9" key="1">
    <citation type="submission" date="2021-01" db="EMBL/GenBank/DDBJ databases">
        <authorList>
            <person name="Corre E."/>
            <person name="Pelletier E."/>
            <person name="Niang G."/>
            <person name="Scheremetjew M."/>
            <person name="Finn R."/>
            <person name="Kale V."/>
            <person name="Holt S."/>
            <person name="Cochrane G."/>
            <person name="Meng A."/>
            <person name="Brown T."/>
            <person name="Cohen L."/>
        </authorList>
    </citation>
    <scope>NUCLEOTIDE SEQUENCE</scope>
    <source>
        <strain evidence="9">SL-175</strain>
    </source>
</reference>
<dbReference type="NCBIfam" id="TIGR00445">
    <property type="entry name" value="mraY"/>
    <property type="match status" value="1"/>
</dbReference>
<evidence type="ECO:0000256" key="8">
    <source>
        <dbReference type="SAM" id="Phobius"/>
    </source>
</evidence>
<evidence type="ECO:0000256" key="3">
    <source>
        <dbReference type="ARBA" id="ARBA00022679"/>
    </source>
</evidence>
<keyword evidence="4 8" id="KW-0812">Transmembrane</keyword>
<evidence type="ECO:0000256" key="7">
    <source>
        <dbReference type="SAM" id="MobiDB-lite"/>
    </source>
</evidence>
<evidence type="ECO:0000256" key="2">
    <source>
        <dbReference type="ARBA" id="ARBA00005583"/>
    </source>
</evidence>
<gene>
    <name evidence="9" type="ORF">MANT1106_LOCUS9541</name>
</gene>
<feature type="transmembrane region" description="Helical" evidence="8">
    <location>
        <begin position="365"/>
        <end position="384"/>
    </location>
</feature>
<dbReference type="PANTHER" id="PTHR22926">
    <property type="entry name" value="PHOSPHO-N-ACETYLMURAMOYL-PENTAPEPTIDE-TRANSFERASE"/>
    <property type="match status" value="1"/>
</dbReference>
<evidence type="ECO:0000313" key="9">
    <source>
        <dbReference type="EMBL" id="CAD8706858.1"/>
    </source>
</evidence>
<feature type="transmembrane region" description="Helical" evidence="8">
    <location>
        <begin position="326"/>
        <end position="344"/>
    </location>
</feature>
<evidence type="ECO:0000256" key="4">
    <source>
        <dbReference type="ARBA" id="ARBA00022692"/>
    </source>
</evidence>
<feature type="compositionally biased region" description="Acidic residues" evidence="7">
    <location>
        <begin position="126"/>
        <end position="138"/>
    </location>
</feature>
<feature type="transmembrane region" description="Helical" evidence="8">
    <location>
        <begin position="446"/>
        <end position="467"/>
    </location>
</feature>
<evidence type="ECO:0000256" key="1">
    <source>
        <dbReference type="ARBA" id="ARBA00004141"/>
    </source>
</evidence>
<dbReference type="AlphaFoldDB" id="A0A7S0X7N2"/>
<organism evidence="9">
    <name type="scientific">Mantoniella antarctica</name>
    <dbReference type="NCBI Taxonomy" id="81844"/>
    <lineage>
        <taxon>Eukaryota</taxon>
        <taxon>Viridiplantae</taxon>
        <taxon>Chlorophyta</taxon>
        <taxon>Mamiellophyceae</taxon>
        <taxon>Mamiellales</taxon>
        <taxon>Mamiellaceae</taxon>
        <taxon>Mantoniella</taxon>
    </lineage>
</organism>
<dbReference type="PROSITE" id="PS01348">
    <property type="entry name" value="MRAY_2"/>
    <property type="match status" value="1"/>
</dbReference>
<feature type="transmembrane region" description="Helical" evidence="8">
    <location>
        <begin position="199"/>
        <end position="217"/>
    </location>
</feature>
<dbReference type="InterPro" id="IPR003524">
    <property type="entry name" value="PNAcMuramoyl-5peptid_Trfase"/>
</dbReference>
<dbReference type="GO" id="GO:0071555">
    <property type="term" value="P:cell wall organization"/>
    <property type="evidence" value="ECO:0007669"/>
    <property type="project" value="TreeGrafter"/>
</dbReference>
<protein>
    <recommendedName>
        <fullName evidence="10">Phospho-N-acetylmuramoyl-pentapeptide-transferase</fullName>
    </recommendedName>
</protein>
<dbReference type="InterPro" id="IPR000715">
    <property type="entry name" value="Glycosyl_transferase_4"/>
</dbReference>